<feature type="domain" description="CHAD" evidence="1">
    <location>
        <begin position="8"/>
        <end position="303"/>
    </location>
</feature>
<evidence type="ECO:0000313" key="3">
    <source>
        <dbReference type="Proteomes" id="UP000317238"/>
    </source>
</evidence>
<reference evidence="2 3" key="1">
    <citation type="submission" date="2019-02" db="EMBL/GenBank/DDBJ databases">
        <title>Deep-cultivation of Planctomycetes and their phenomic and genomic characterization uncovers novel biology.</title>
        <authorList>
            <person name="Wiegand S."/>
            <person name="Jogler M."/>
            <person name="Boedeker C."/>
            <person name="Pinto D."/>
            <person name="Vollmers J."/>
            <person name="Rivas-Marin E."/>
            <person name="Kohn T."/>
            <person name="Peeters S.H."/>
            <person name="Heuer A."/>
            <person name="Rast P."/>
            <person name="Oberbeckmann S."/>
            <person name="Bunk B."/>
            <person name="Jeske O."/>
            <person name="Meyerdierks A."/>
            <person name="Storesund J.E."/>
            <person name="Kallscheuer N."/>
            <person name="Luecker S."/>
            <person name="Lage O.M."/>
            <person name="Pohl T."/>
            <person name="Merkel B.J."/>
            <person name="Hornburger P."/>
            <person name="Mueller R.-W."/>
            <person name="Bruemmer F."/>
            <person name="Labrenz M."/>
            <person name="Spormann A.M."/>
            <person name="Op Den Camp H."/>
            <person name="Overmann J."/>
            <person name="Amann R."/>
            <person name="Jetten M.S.M."/>
            <person name="Mascher T."/>
            <person name="Medema M.H."/>
            <person name="Devos D.P."/>
            <person name="Kaster A.-K."/>
            <person name="Ovreas L."/>
            <person name="Rohde M."/>
            <person name="Galperin M.Y."/>
            <person name="Jogler C."/>
        </authorList>
    </citation>
    <scope>NUCLEOTIDE SEQUENCE [LARGE SCALE GENOMIC DNA]</scope>
    <source>
        <strain evidence="2 3">Pan14r</strain>
    </source>
</reference>
<dbReference type="InterPro" id="IPR007899">
    <property type="entry name" value="CHAD_dom"/>
</dbReference>
<dbReference type="InterPro" id="IPR038186">
    <property type="entry name" value="CHAD_dom_sf"/>
</dbReference>
<dbReference type="SMART" id="SM00880">
    <property type="entry name" value="CHAD"/>
    <property type="match status" value="1"/>
</dbReference>
<name>A0A5C5Y5N4_9PLAN</name>
<sequence length="320" mass="37503">MSYRLKPGETAAHMTRRVAKEQIREALLEIRSPETDDAEKVHQLRKRCKKIRGLLRLARPAMPKTYDRENARFRDLARKFSELRDAKTQLTTLDHIASEFPSTDSTELTEAYLQARQLLQRERADLREARSLKNQDDRCRNSKSELQSIWKDAKTELQQALDGIDNWKWRDGKPGSFESLGEGLQKTLGRAHDAMRTATEDPSTDHMHQWRKRVKYHWYHLRLLQPIWKQGLAGNRDDAKKLAEALGDLHDVDVLGETLRRFQKENELPSGADQLIRRLDERRNQLSRKALRRGRRLFAESPAAFSKRCRVYWKLARNDA</sequence>
<evidence type="ECO:0000313" key="2">
    <source>
        <dbReference type="EMBL" id="TWT70239.1"/>
    </source>
</evidence>
<dbReference type="OrthoDB" id="9810907at2"/>
<organism evidence="2 3">
    <name type="scientific">Crateriforma conspicua</name>
    <dbReference type="NCBI Taxonomy" id="2527996"/>
    <lineage>
        <taxon>Bacteria</taxon>
        <taxon>Pseudomonadati</taxon>
        <taxon>Planctomycetota</taxon>
        <taxon>Planctomycetia</taxon>
        <taxon>Planctomycetales</taxon>
        <taxon>Planctomycetaceae</taxon>
        <taxon>Crateriforma</taxon>
    </lineage>
</organism>
<dbReference type="PANTHER" id="PTHR39339">
    <property type="entry name" value="SLR1444 PROTEIN"/>
    <property type="match status" value="1"/>
</dbReference>
<dbReference type="PROSITE" id="PS51708">
    <property type="entry name" value="CHAD"/>
    <property type="match status" value="1"/>
</dbReference>
<dbReference type="Gene3D" id="1.40.20.10">
    <property type="entry name" value="CHAD domain"/>
    <property type="match status" value="1"/>
</dbReference>
<evidence type="ECO:0000259" key="1">
    <source>
        <dbReference type="PROSITE" id="PS51708"/>
    </source>
</evidence>
<proteinExistence type="predicted"/>
<dbReference type="Proteomes" id="UP000317238">
    <property type="component" value="Unassembled WGS sequence"/>
</dbReference>
<dbReference type="AlphaFoldDB" id="A0A5C5Y5N4"/>
<comment type="caution">
    <text evidence="2">The sequence shown here is derived from an EMBL/GenBank/DDBJ whole genome shotgun (WGS) entry which is preliminary data.</text>
</comment>
<protein>
    <submittedName>
        <fullName evidence="2">CHAD domain protein</fullName>
    </submittedName>
</protein>
<dbReference type="Pfam" id="PF05235">
    <property type="entry name" value="CHAD"/>
    <property type="match status" value="1"/>
</dbReference>
<gene>
    <name evidence="2" type="ORF">Pan14r_25400</name>
</gene>
<dbReference type="RefSeq" id="WP_146439243.1">
    <property type="nucleotide sequence ID" value="NZ_SJPL01000001.1"/>
</dbReference>
<keyword evidence="3" id="KW-1185">Reference proteome</keyword>
<dbReference type="PANTHER" id="PTHR39339:SF1">
    <property type="entry name" value="CHAD DOMAIN-CONTAINING PROTEIN"/>
    <property type="match status" value="1"/>
</dbReference>
<accession>A0A5C5Y5N4</accession>
<dbReference type="EMBL" id="SJPL01000001">
    <property type="protein sequence ID" value="TWT70239.1"/>
    <property type="molecule type" value="Genomic_DNA"/>
</dbReference>